<reference evidence="2 3" key="1">
    <citation type="submission" date="2015-11" db="EMBL/GenBank/DDBJ databases">
        <title>Genomic analysis of 38 Legionella species identifies large and diverse effector repertoires.</title>
        <authorList>
            <person name="Burstein D."/>
            <person name="Amaro F."/>
            <person name="Zusman T."/>
            <person name="Lifshitz Z."/>
            <person name="Cohen O."/>
            <person name="Gilbert J.A."/>
            <person name="Pupko T."/>
            <person name="Shuman H.A."/>
            <person name="Segal G."/>
        </authorList>
    </citation>
    <scope>NUCLEOTIDE SEQUENCE [LARGE SCALE GENOMIC DNA]</scope>
    <source>
        <strain evidence="2 3">WA-270A-C2</strain>
    </source>
</reference>
<dbReference type="PROSITE" id="PS50943">
    <property type="entry name" value="HTH_CROC1"/>
    <property type="match status" value="1"/>
</dbReference>
<feature type="domain" description="HTH cro/C1-type" evidence="1">
    <location>
        <begin position="12"/>
        <end position="65"/>
    </location>
</feature>
<dbReference type="SMART" id="SM00530">
    <property type="entry name" value="HTH_XRE"/>
    <property type="match status" value="1"/>
</dbReference>
<proteinExistence type="predicted"/>
<dbReference type="Gene3D" id="1.10.260.40">
    <property type="entry name" value="lambda repressor-like DNA-binding domains"/>
    <property type="match status" value="1"/>
</dbReference>
<dbReference type="EMBL" id="LNYT01000007">
    <property type="protein sequence ID" value="KTD49086.1"/>
    <property type="molecule type" value="Genomic_DNA"/>
</dbReference>
<name>A0A0W0XXR6_9GAMM</name>
<gene>
    <name evidence="2" type="ORF">Lrub_1437</name>
</gene>
<dbReference type="STRING" id="458.Lrub_1437"/>
<dbReference type="CDD" id="cd00093">
    <property type="entry name" value="HTH_XRE"/>
    <property type="match status" value="1"/>
</dbReference>
<dbReference type="AlphaFoldDB" id="A0A0W0XXR6"/>
<dbReference type="Proteomes" id="UP000054608">
    <property type="component" value="Unassembled WGS sequence"/>
</dbReference>
<dbReference type="OrthoDB" id="5298444at2"/>
<sequence length="249" mass="29262">MSDQISDLFSILKKQLKAQGFTYKTLAQKLSLSEASMKRLFSQQDANLSRLQSICACLNLSLSEVFELLQKDKKLIVHLTENQERELVSELRLLLVAICVLNHWTFEDILRFYTISEHELIRYAAKLDKMKIIELQPGNRFKRLIAPDFHWIADGPIQRFFQQTIQDDFFDCHFEKPTELYLVRSGMLSEQDNRIFQQTLHNTANEFVKRCRDTVDVPIDKRHGTALIIAMRPWVPRIFDSLKRQVSEE</sequence>
<dbReference type="SUPFAM" id="SSF47413">
    <property type="entry name" value="lambda repressor-like DNA-binding domains"/>
    <property type="match status" value="1"/>
</dbReference>
<evidence type="ECO:0000313" key="3">
    <source>
        <dbReference type="Proteomes" id="UP000054608"/>
    </source>
</evidence>
<dbReference type="RefSeq" id="WP_058531499.1">
    <property type="nucleotide sequence ID" value="NZ_CAAAIN010000006.1"/>
</dbReference>
<dbReference type="InterPro" id="IPR001387">
    <property type="entry name" value="Cro/C1-type_HTH"/>
</dbReference>
<evidence type="ECO:0000313" key="2">
    <source>
        <dbReference type="EMBL" id="KTD49086.1"/>
    </source>
</evidence>
<dbReference type="GO" id="GO:0003677">
    <property type="term" value="F:DNA binding"/>
    <property type="evidence" value="ECO:0007669"/>
    <property type="project" value="InterPro"/>
</dbReference>
<dbReference type="PATRIC" id="fig|458.5.peg.1485"/>
<protein>
    <recommendedName>
        <fullName evidence="1">HTH cro/C1-type domain-containing protein</fullName>
    </recommendedName>
</protein>
<evidence type="ECO:0000259" key="1">
    <source>
        <dbReference type="PROSITE" id="PS50943"/>
    </source>
</evidence>
<dbReference type="InterPro" id="IPR010982">
    <property type="entry name" value="Lambda_DNA-bd_dom_sf"/>
</dbReference>
<organism evidence="2 3">
    <name type="scientific">Legionella rubrilucens</name>
    <dbReference type="NCBI Taxonomy" id="458"/>
    <lineage>
        <taxon>Bacteria</taxon>
        <taxon>Pseudomonadati</taxon>
        <taxon>Pseudomonadota</taxon>
        <taxon>Gammaproteobacteria</taxon>
        <taxon>Legionellales</taxon>
        <taxon>Legionellaceae</taxon>
        <taxon>Legionella</taxon>
    </lineage>
</organism>
<accession>A0A0W0XXR6</accession>
<dbReference type="Pfam" id="PF13443">
    <property type="entry name" value="HTH_26"/>
    <property type="match status" value="1"/>
</dbReference>
<comment type="caution">
    <text evidence="2">The sequence shown here is derived from an EMBL/GenBank/DDBJ whole genome shotgun (WGS) entry which is preliminary data.</text>
</comment>
<keyword evidence="3" id="KW-1185">Reference proteome</keyword>